<reference evidence="1" key="1">
    <citation type="submission" date="2023-05" db="EMBL/GenBank/DDBJ databases">
        <title>Nepenthes gracilis genome sequencing.</title>
        <authorList>
            <person name="Fukushima K."/>
        </authorList>
    </citation>
    <scope>NUCLEOTIDE SEQUENCE</scope>
    <source>
        <strain evidence="1">SING2019-196</strain>
    </source>
</reference>
<evidence type="ECO:0000313" key="2">
    <source>
        <dbReference type="Proteomes" id="UP001279734"/>
    </source>
</evidence>
<name>A0AAD3Y6Q7_NEPGR</name>
<evidence type="ECO:0000313" key="1">
    <source>
        <dbReference type="EMBL" id="GMH31752.1"/>
    </source>
</evidence>
<comment type="caution">
    <text evidence="1">The sequence shown here is derived from an EMBL/GenBank/DDBJ whole genome shotgun (WGS) entry which is preliminary data.</text>
</comment>
<proteinExistence type="predicted"/>
<accession>A0AAD3Y6Q7</accession>
<sequence length="74" mass="8134">MSLAYSTDSILDLEKYGGQERLAHPCNEGWVSIEGPTSRAQDKDHGWRAGGRIVDNRTILHSKPRDAADALGIE</sequence>
<gene>
    <name evidence="1" type="ORF">Nepgr_033596</name>
</gene>
<dbReference type="Proteomes" id="UP001279734">
    <property type="component" value="Unassembled WGS sequence"/>
</dbReference>
<dbReference type="AlphaFoldDB" id="A0AAD3Y6Q7"/>
<protein>
    <submittedName>
        <fullName evidence="1">Uncharacterized protein</fullName>
    </submittedName>
</protein>
<dbReference type="EMBL" id="BSYO01000041">
    <property type="protein sequence ID" value="GMH31752.1"/>
    <property type="molecule type" value="Genomic_DNA"/>
</dbReference>
<organism evidence="1 2">
    <name type="scientific">Nepenthes gracilis</name>
    <name type="common">Slender pitcher plant</name>
    <dbReference type="NCBI Taxonomy" id="150966"/>
    <lineage>
        <taxon>Eukaryota</taxon>
        <taxon>Viridiplantae</taxon>
        <taxon>Streptophyta</taxon>
        <taxon>Embryophyta</taxon>
        <taxon>Tracheophyta</taxon>
        <taxon>Spermatophyta</taxon>
        <taxon>Magnoliopsida</taxon>
        <taxon>eudicotyledons</taxon>
        <taxon>Gunneridae</taxon>
        <taxon>Pentapetalae</taxon>
        <taxon>Caryophyllales</taxon>
        <taxon>Nepenthaceae</taxon>
        <taxon>Nepenthes</taxon>
    </lineage>
</organism>
<keyword evidence="2" id="KW-1185">Reference proteome</keyword>